<sequence length="109" mass="12407">MVSRFLTNNQLESLSRQQKRDLKHQYEKSIKLLQRATGEADLPVIFDNTTVTGFGNFGLLESLKKSVDFTGIVNKHLRFTDITTVLTVPPNLLIPWLTVPLLDFYVSTI</sequence>
<keyword evidence="2" id="KW-1185">Reference proteome</keyword>
<dbReference type="AlphaFoldDB" id="A0A4Y7RFN7"/>
<protein>
    <submittedName>
        <fullName evidence="1">Uncharacterized protein</fullName>
    </submittedName>
</protein>
<dbReference type="EMBL" id="QFGA01000001">
    <property type="protein sequence ID" value="TEB07616.1"/>
    <property type="molecule type" value="Genomic_DNA"/>
</dbReference>
<accession>A0A4Y7RFN7</accession>
<organism evidence="1 2">
    <name type="scientific">Pelotomaculum schinkii</name>
    <dbReference type="NCBI Taxonomy" id="78350"/>
    <lineage>
        <taxon>Bacteria</taxon>
        <taxon>Bacillati</taxon>
        <taxon>Bacillota</taxon>
        <taxon>Clostridia</taxon>
        <taxon>Eubacteriales</taxon>
        <taxon>Desulfotomaculaceae</taxon>
        <taxon>Pelotomaculum</taxon>
    </lineage>
</organism>
<name>A0A4Y7RFN7_9FIRM</name>
<gene>
    <name evidence="1" type="ORF">Psch_01171</name>
</gene>
<dbReference type="Proteomes" id="UP000298324">
    <property type="component" value="Unassembled WGS sequence"/>
</dbReference>
<reference evidence="1 2" key="1">
    <citation type="journal article" date="2018" name="Environ. Microbiol.">
        <title>Novel energy conservation strategies and behaviour of Pelotomaculum schinkii driving syntrophic propionate catabolism.</title>
        <authorList>
            <person name="Hidalgo-Ahumada C.A.P."/>
            <person name="Nobu M.K."/>
            <person name="Narihiro T."/>
            <person name="Tamaki H."/>
            <person name="Liu W.T."/>
            <person name="Kamagata Y."/>
            <person name="Stams A.J.M."/>
            <person name="Imachi H."/>
            <person name="Sousa D.Z."/>
        </authorList>
    </citation>
    <scope>NUCLEOTIDE SEQUENCE [LARGE SCALE GENOMIC DNA]</scope>
    <source>
        <strain evidence="1 2">HH</strain>
    </source>
</reference>
<evidence type="ECO:0000313" key="2">
    <source>
        <dbReference type="Proteomes" id="UP000298324"/>
    </source>
</evidence>
<proteinExistence type="predicted"/>
<evidence type="ECO:0000313" key="1">
    <source>
        <dbReference type="EMBL" id="TEB07616.1"/>
    </source>
</evidence>
<comment type="caution">
    <text evidence="1">The sequence shown here is derived from an EMBL/GenBank/DDBJ whole genome shotgun (WGS) entry which is preliminary data.</text>
</comment>